<dbReference type="OrthoDB" id="9780153at2"/>
<dbReference type="PANTHER" id="PTHR43214:SF42">
    <property type="entry name" value="TRANSCRIPTIONAL REGULATORY PROTEIN DESR"/>
    <property type="match status" value="1"/>
</dbReference>
<dbReference type="InterPro" id="IPR011006">
    <property type="entry name" value="CheY-like_superfamily"/>
</dbReference>
<name>M1YGW6_NITG3</name>
<dbReference type="STRING" id="1266370.NITGR_150023"/>
<dbReference type="PRINTS" id="PR00038">
    <property type="entry name" value="HTHLUXR"/>
</dbReference>
<gene>
    <name evidence="6" type="ORF">NITGR_150023</name>
</gene>
<dbReference type="PANTHER" id="PTHR43214">
    <property type="entry name" value="TWO-COMPONENT RESPONSE REGULATOR"/>
    <property type="match status" value="1"/>
</dbReference>
<dbReference type="InterPro" id="IPR039420">
    <property type="entry name" value="WalR-like"/>
</dbReference>
<dbReference type="HOGENOM" id="CLU_000445_90_1_0"/>
<dbReference type="GO" id="GO:0000160">
    <property type="term" value="P:phosphorelay signal transduction system"/>
    <property type="evidence" value="ECO:0007669"/>
    <property type="project" value="InterPro"/>
</dbReference>
<proteinExistence type="predicted"/>
<dbReference type="SMART" id="SM00421">
    <property type="entry name" value="HTH_LUXR"/>
    <property type="match status" value="1"/>
</dbReference>
<evidence type="ECO:0000259" key="5">
    <source>
        <dbReference type="PROSITE" id="PS50110"/>
    </source>
</evidence>
<dbReference type="InterPro" id="IPR016032">
    <property type="entry name" value="Sig_transdc_resp-reg_C-effctor"/>
</dbReference>
<evidence type="ECO:0000256" key="1">
    <source>
        <dbReference type="ARBA" id="ARBA00022553"/>
    </source>
</evidence>
<dbReference type="CDD" id="cd06170">
    <property type="entry name" value="LuxR_C_like"/>
    <property type="match status" value="1"/>
</dbReference>
<dbReference type="InterPro" id="IPR058245">
    <property type="entry name" value="NreC/VraR/RcsB-like_REC"/>
</dbReference>
<comment type="caution">
    <text evidence="6">The sequence shown here is derived from an EMBL/GenBank/DDBJ whole genome shotgun (WGS) entry which is preliminary data.</text>
</comment>
<organism evidence="6 7">
    <name type="scientific">Nitrospina gracilis (strain 3/211)</name>
    <dbReference type="NCBI Taxonomy" id="1266370"/>
    <lineage>
        <taxon>Bacteria</taxon>
        <taxon>Pseudomonadati</taxon>
        <taxon>Nitrospinota/Tectimicrobiota group</taxon>
        <taxon>Nitrospinota</taxon>
        <taxon>Nitrospinia</taxon>
        <taxon>Nitrospinales</taxon>
        <taxon>Nitrospinaceae</taxon>
        <taxon>Nitrospina</taxon>
    </lineage>
</organism>
<accession>M1YGW6</accession>
<dbReference type="GO" id="GO:0003677">
    <property type="term" value="F:DNA binding"/>
    <property type="evidence" value="ECO:0007669"/>
    <property type="project" value="UniProtKB-KW"/>
</dbReference>
<dbReference type="GO" id="GO:0006355">
    <property type="term" value="P:regulation of DNA-templated transcription"/>
    <property type="evidence" value="ECO:0007669"/>
    <property type="project" value="InterPro"/>
</dbReference>
<protein>
    <submittedName>
        <fullName evidence="6">Response regulator, LuxR family</fullName>
    </submittedName>
</protein>
<evidence type="ECO:0000313" key="6">
    <source>
        <dbReference type="EMBL" id="CCQ89655.1"/>
    </source>
</evidence>
<dbReference type="AlphaFoldDB" id="M1YGW6"/>
<dbReference type="SMART" id="SM00448">
    <property type="entry name" value="REC"/>
    <property type="match status" value="1"/>
</dbReference>
<dbReference type="PROSITE" id="PS50110">
    <property type="entry name" value="RESPONSE_REGULATORY"/>
    <property type="match status" value="1"/>
</dbReference>
<dbReference type="CDD" id="cd17535">
    <property type="entry name" value="REC_NarL-like"/>
    <property type="match status" value="1"/>
</dbReference>
<evidence type="ECO:0000313" key="7">
    <source>
        <dbReference type="Proteomes" id="UP000011704"/>
    </source>
</evidence>
<dbReference type="Pfam" id="PF00072">
    <property type="entry name" value="Response_reg"/>
    <property type="match status" value="1"/>
</dbReference>
<keyword evidence="2" id="KW-0238">DNA-binding</keyword>
<dbReference type="FunCoup" id="M1YGW6">
    <property type="interactions" value="143"/>
</dbReference>
<dbReference type="Pfam" id="PF00196">
    <property type="entry name" value="GerE"/>
    <property type="match status" value="1"/>
</dbReference>
<dbReference type="Proteomes" id="UP000011704">
    <property type="component" value="Unassembled WGS sequence"/>
</dbReference>
<dbReference type="InParanoid" id="M1YGW6"/>
<sequence>MNSAARGKIHVLIADDHGIVRKGLIQVLSKMEDMIVCGEAENGNEVLELVKNVKTDVVVMDIDMPEKSGWETLVQLKSQTPELPIIILSIYSEDHYALRFLRAGASGYLTKSSAPELLVDALRKVSAGGKYISPSLAEKLAFNLDGSSDKPPHETLTDREFQVFCQIAAGKKLKEIADELALGITTVSTHRGNILAKMGMKNNADIIQYALKNGII</sequence>
<dbReference type="Gene3D" id="3.40.50.2300">
    <property type="match status" value="1"/>
</dbReference>
<evidence type="ECO:0000259" key="4">
    <source>
        <dbReference type="PROSITE" id="PS50043"/>
    </source>
</evidence>
<dbReference type="InterPro" id="IPR000792">
    <property type="entry name" value="Tscrpt_reg_LuxR_C"/>
</dbReference>
<dbReference type="RefSeq" id="WP_005006327.1">
    <property type="nucleotide sequence ID" value="NZ_HG422173.1"/>
</dbReference>
<feature type="modified residue" description="4-aspartylphosphate" evidence="3">
    <location>
        <position position="61"/>
    </location>
</feature>
<dbReference type="SUPFAM" id="SSF52172">
    <property type="entry name" value="CheY-like"/>
    <property type="match status" value="1"/>
</dbReference>
<feature type="domain" description="HTH luxR-type" evidence="4">
    <location>
        <begin position="149"/>
        <end position="214"/>
    </location>
</feature>
<keyword evidence="7" id="KW-1185">Reference proteome</keyword>
<dbReference type="SUPFAM" id="SSF46894">
    <property type="entry name" value="C-terminal effector domain of the bipartite response regulators"/>
    <property type="match status" value="1"/>
</dbReference>
<dbReference type="PROSITE" id="PS50043">
    <property type="entry name" value="HTH_LUXR_2"/>
    <property type="match status" value="1"/>
</dbReference>
<keyword evidence="1 3" id="KW-0597">Phosphoprotein</keyword>
<dbReference type="InterPro" id="IPR001789">
    <property type="entry name" value="Sig_transdc_resp-reg_receiver"/>
</dbReference>
<evidence type="ECO:0000256" key="3">
    <source>
        <dbReference type="PROSITE-ProRule" id="PRU00169"/>
    </source>
</evidence>
<reference evidence="6 7" key="1">
    <citation type="journal article" date="2013" name="Front. Microbiol.">
        <title>The genome of Nitrospina gracilis illuminates the metabolism and evolution of the major marine nitrite oxidizer.</title>
        <authorList>
            <person name="Luecker S."/>
            <person name="Nowka B."/>
            <person name="Rattei T."/>
            <person name="Spieck E."/>
            <person name="and Daims H."/>
        </authorList>
    </citation>
    <scope>NUCLEOTIDE SEQUENCE [LARGE SCALE GENOMIC DNA]</scope>
    <source>
        <strain evidence="6 7">3/211</strain>
    </source>
</reference>
<evidence type="ECO:0000256" key="2">
    <source>
        <dbReference type="ARBA" id="ARBA00023125"/>
    </source>
</evidence>
<feature type="domain" description="Response regulatory" evidence="5">
    <location>
        <begin position="10"/>
        <end position="126"/>
    </location>
</feature>
<dbReference type="EMBL" id="CAQJ01000017">
    <property type="protein sequence ID" value="CCQ89655.1"/>
    <property type="molecule type" value="Genomic_DNA"/>
</dbReference>